<dbReference type="InterPro" id="IPR038927">
    <property type="entry name" value="C6orf163"/>
</dbReference>
<dbReference type="EMBL" id="KL217130">
    <property type="protein sequence ID" value="KFV73630.1"/>
    <property type="molecule type" value="Genomic_DNA"/>
</dbReference>
<proteinExistence type="predicted"/>
<feature type="non-terminal residue" evidence="2">
    <location>
        <position position="331"/>
    </location>
</feature>
<name>A0A093H2J6_DRYPU</name>
<sequence>MNRSPDLDSFVCCAVCSRIVPPPPSRATFDLIREYKPFRTRYYTHRDILEIGADIQQKQQEKEAAEVQESIDKVKAELWSQAEIHKEDAVDKALKEAAANHNAFVQDLKQTLAEESKEELRKAKTEMQQYMEDVWKREVEAVEQRMAHKLQCALMECAQEHEQAVTEARKQEREAVLKEVDGKHRRHLEELKEESMLAEKLYHKSIEELNEEKRHEVELALSISQMESQTETEEKLREAETLHLDEMEKVMATLKAAEEQVKILTQKLEKMTNWKDALEAEIKATRKSFQRYIDATFPNLSPGQADFILPLRKAFQQKNTPEEEEESEDSR</sequence>
<feature type="coiled-coil region" evidence="1">
    <location>
        <begin position="247"/>
        <end position="281"/>
    </location>
</feature>
<evidence type="ECO:0000313" key="2">
    <source>
        <dbReference type="EMBL" id="KFV73630.1"/>
    </source>
</evidence>
<feature type="coiled-coil region" evidence="1">
    <location>
        <begin position="113"/>
        <end position="208"/>
    </location>
</feature>
<organism evidence="2 3">
    <name type="scientific">Dryobates pubescens</name>
    <name type="common">Downy woodpecker</name>
    <name type="synonym">Picoides pubescens</name>
    <dbReference type="NCBI Taxonomy" id="118200"/>
    <lineage>
        <taxon>Eukaryota</taxon>
        <taxon>Metazoa</taxon>
        <taxon>Chordata</taxon>
        <taxon>Craniata</taxon>
        <taxon>Vertebrata</taxon>
        <taxon>Euteleostomi</taxon>
        <taxon>Archelosauria</taxon>
        <taxon>Archosauria</taxon>
        <taxon>Dinosauria</taxon>
        <taxon>Saurischia</taxon>
        <taxon>Theropoda</taxon>
        <taxon>Coelurosauria</taxon>
        <taxon>Aves</taxon>
        <taxon>Neognathae</taxon>
        <taxon>Neoaves</taxon>
        <taxon>Telluraves</taxon>
        <taxon>Coraciimorphae</taxon>
        <taxon>Piciformes</taxon>
        <taxon>Picidae</taxon>
        <taxon>Dryobates</taxon>
    </lineage>
</organism>
<gene>
    <name evidence="2" type="ORF">N307_14463</name>
</gene>
<keyword evidence="1" id="KW-0175">Coiled coil</keyword>
<dbReference type="PANTHER" id="PTHR34645:SF1">
    <property type="entry name" value="GENE 136-RELATED"/>
    <property type="match status" value="1"/>
</dbReference>
<keyword evidence="3" id="KW-1185">Reference proteome</keyword>
<evidence type="ECO:0000256" key="1">
    <source>
        <dbReference type="SAM" id="Coils"/>
    </source>
</evidence>
<accession>A0A093H2J6</accession>
<protein>
    <submittedName>
        <fullName evidence="2">Uncharacterized protein C6orf163</fullName>
    </submittedName>
</protein>
<dbReference type="AlphaFoldDB" id="A0A093H2J6"/>
<evidence type="ECO:0000313" key="3">
    <source>
        <dbReference type="Proteomes" id="UP000053875"/>
    </source>
</evidence>
<dbReference type="Proteomes" id="UP000053875">
    <property type="component" value="Unassembled WGS sequence"/>
</dbReference>
<feature type="coiled-coil region" evidence="1">
    <location>
        <begin position="48"/>
        <end position="77"/>
    </location>
</feature>
<reference evidence="2 3" key="1">
    <citation type="submission" date="2014-04" db="EMBL/GenBank/DDBJ databases">
        <title>Genome evolution of avian class.</title>
        <authorList>
            <person name="Zhang G."/>
            <person name="Li C."/>
        </authorList>
    </citation>
    <scope>NUCLEOTIDE SEQUENCE [LARGE SCALE GENOMIC DNA]</scope>
    <source>
        <strain evidence="2">BGI_N307</strain>
    </source>
</reference>
<dbReference type="PANTHER" id="PTHR34645">
    <property type="entry name" value="SIMILAR TO HYPOTHETICAL PROTEIN"/>
    <property type="match status" value="1"/>
</dbReference>